<accession>S8BWB1</accession>
<organism evidence="2 3">
    <name type="scientific">Dactylellina haptotyla (strain CBS 200.50)</name>
    <name type="common">Nematode-trapping fungus</name>
    <name type="synonym">Monacrosporium haptotylum</name>
    <dbReference type="NCBI Taxonomy" id="1284197"/>
    <lineage>
        <taxon>Eukaryota</taxon>
        <taxon>Fungi</taxon>
        <taxon>Dikarya</taxon>
        <taxon>Ascomycota</taxon>
        <taxon>Pezizomycotina</taxon>
        <taxon>Orbiliomycetes</taxon>
        <taxon>Orbiliales</taxon>
        <taxon>Orbiliaceae</taxon>
        <taxon>Dactylellina</taxon>
    </lineage>
</organism>
<evidence type="ECO:0000313" key="3">
    <source>
        <dbReference type="Proteomes" id="UP000015100"/>
    </source>
</evidence>
<comment type="caution">
    <text evidence="2">The sequence shown here is derived from an EMBL/GenBank/DDBJ whole genome shotgun (WGS) entry which is preliminary data.</text>
</comment>
<reference evidence="2 3" key="1">
    <citation type="journal article" date="2013" name="PLoS Genet.">
        <title>Genomic mechanisms accounting for the adaptation to parasitism in nematode-trapping fungi.</title>
        <authorList>
            <person name="Meerupati T."/>
            <person name="Andersson K.M."/>
            <person name="Friman E."/>
            <person name="Kumar D."/>
            <person name="Tunlid A."/>
            <person name="Ahren D."/>
        </authorList>
    </citation>
    <scope>NUCLEOTIDE SEQUENCE [LARGE SCALE GENOMIC DNA]</scope>
    <source>
        <strain evidence="2 3">CBS 200.50</strain>
    </source>
</reference>
<dbReference type="HOGENOM" id="CLU_556624_0_0_1"/>
<reference evidence="3" key="2">
    <citation type="submission" date="2013-04" db="EMBL/GenBank/DDBJ databases">
        <title>Genomic mechanisms accounting for the adaptation to parasitism in nematode-trapping fungi.</title>
        <authorList>
            <person name="Ahren D.G."/>
        </authorList>
    </citation>
    <scope>NUCLEOTIDE SEQUENCE [LARGE SCALE GENOMIC DNA]</scope>
    <source>
        <strain evidence="3">CBS 200.50</strain>
    </source>
</reference>
<dbReference type="AlphaFoldDB" id="S8BWB1"/>
<keyword evidence="3" id="KW-1185">Reference proteome</keyword>
<dbReference type="Pfam" id="PF12937">
    <property type="entry name" value="F-box-like"/>
    <property type="match status" value="1"/>
</dbReference>
<sequence>MGNRLDKARPRVEDPVPIVISSLPPELILQILECGILSDRDKGSLAGTCHKFKDLVYPHLYRRFDWVAPFHANSTLGNWVSGFGLLFEILLDPLINSLFTALGLGNPRDIKSEGFERKAHLVREMSVLGGYQYYREMAILTRYYGPRDDGDAFVRLFKPFDNLRLIELDERAALTWGAYLKVIASILVTKPQLGNLTVRHRLGLQPMDKVKADMEPIKKILSKGVVAKLKTITIILGRRFEHSEMGYEYFHQLMETFHGATEDVTKFQVFAGYSKLDENDQILKSEEYGGCSIIPWSLPKLQELVLHTHNFPNVTPVQSINPKSLKTTKKLRVVCDVVQTGFDILRENLQSFEGLEELEIWDPQWVKNPEYDNEELELPIFEDNKVGTWLPAPYYNLYNEVPKRRIWNWAIDCEIRRGTPT</sequence>
<protein>
    <recommendedName>
        <fullName evidence="1">F-box domain-containing protein</fullName>
    </recommendedName>
</protein>
<dbReference type="OMA" id="YQYYREM"/>
<feature type="domain" description="F-box" evidence="1">
    <location>
        <begin position="20"/>
        <end position="64"/>
    </location>
</feature>
<dbReference type="SUPFAM" id="SSF81383">
    <property type="entry name" value="F-box domain"/>
    <property type="match status" value="1"/>
</dbReference>
<dbReference type="CDD" id="cd09917">
    <property type="entry name" value="F-box_SF"/>
    <property type="match status" value="1"/>
</dbReference>
<evidence type="ECO:0000313" key="2">
    <source>
        <dbReference type="EMBL" id="EPS43788.1"/>
    </source>
</evidence>
<gene>
    <name evidence="2" type="ORF">H072_2225</name>
</gene>
<dbReference type="EMBL" id="AQGS01000065">
    <property type="protein sequence ID" value="EPS43788.1"/>
    <property type="molecule type" value="Genomic_DNA"/>
</dbReference>
<name>S8BWB1_DACHA</name>
<dbReference type="InterPro" id="IPR001810">
    <property type="entry name" value="F-box_dom"/>
</dbReference>
<dbReference type="Proteomes" id="UP000015100">
    <property type="component" value="Unassembled WGS sequence"/>
</dbReference>
<dbReference type="InterPro" id="IPR036047">
    <property type="entry name" value="F-box-like_dom_sf"/>
</dbReference>
<evidence type="ECO:0000259" key="1">
    <source>
        <dbReference type="Pfam" id="PF12937"/>
    </source>
</evidence>
<dbReference type="OrthoDB" id="5413292at2759"/>
<proteinExistence type="predicted"/>